<dbReference type="InterPro" id="IPR031321">
    <property type="entry name" value="UCP012641"/>
</dbReference>
<reference evidence="2 3" key="1">
    <citation type="submission" date="2024-09" db="EMBL/GenBank/DDBJ databases">
        <authorList>
            <person name="Sun Q."/>
            <person name="Mori K."/>
        </authorList>
    </citation>
    <scope>NUCLEOTIDE SEQUENCE [LARGE SCALE GENOMIC DNA]</scope>
    <source>
        <strain evidence="2 3">KCTC 22789</strain>
    </source>
</reference>
<feature type="domain" description="Zinc-ribbon" evidence="1">
    <location>
        <begin position="3"/>
        <end position="94"/>
    </location>
</feature>
<keyword evidence="3" id="KW-1185">Reference proteome</keyword>
<accession>A0ABV6I4M2</accession>
<organism evidence="2 3">
    <name type="scientific">Paracoccus niistensis</name>
    <dbReference type="NCBI Taxonomy" id="632935"/>
    <lineage>
        <taxon>Bacteria</taxon>
        <taxon>Pseudomonadati</taxon>
        <taxon>Pseudomonadota</taxon>
        <taxon>Alphaproteobacteria</taxon>
        <taxon>Rhodobacterales</taxon>
        <taxon>Paracoccaceae</taxon>
        <taxon>Paracoccus</taxon>
    </lineage>
</organism>
<dbReference type="Gene3D" id="3.40.390.70">
    <property type="match status" value="1"/>
</dbReference>
<evidence type="ECO:0000313" key="3">
    <source>
        <dbReference type="Proteomes" id="UP001589799"/>
    </source>
</evidence>
<dbReference type="RefSeq" id="WP_377698828.1">
    <property type="nucleotide sequence ID" value="NZ_JBHLWE010000031.1"/>
</dbReference>
<dbReference type="InterPro" id="IPR011201">
    <property type="entry name" value="Zinc-ribbon_6_bact"/>
</dbReference>
<gene>
    <name evidence="2" type="ORF">ACFFII_10420</name>
</gene>
<proteinExistence type="predicted"/>
<dbReference type="PIRSF" id="PIRSF012641">
    <property type="entry name" value="UCP012641"/>
    <property type="match status" value="1"/>
</dbReference>
<evidence type="ECO:0000259" key="1">
    <source>
        <dbReference type="Pfam" id="PF10005"/>
    </source>
</evidence>
<dbReference type="EMBL" id="JBHLWE010000031">
    <property type="protein sequence ID" value="MFC0341178.1"/>
    <property type="molecule type" value="Genomic_DNA"/>
</dbReference>
<dbReference type="Proteomes" id="UP001589799">
    <property type="component" value="Unassembled WGS sequence"/>
</dbReference>
<protein>
    <submittedName>
        <fullName evidence="2">Zinc-binding metallopeptidase</fullName>
    </submittedName>
</protein>
<comment type="caution">
    <text evidence="2">The sequence shown here is derived from an EMBL/GenBank/DDBJ whole genome shotgun (WGS) entry which is preliminary data.</text>
</comment>
<name>A0ABV6I4M2_9RHOB</name>
<dbReference type="Pfam" id="PF10005">
    <property type="entry name" value="Zn_ribbon_DZR_6"/>
    <property type="match status" value="1"/>
</dbReference>
<evidence type="ECO:0000313" key="2">
    <source>
        <dbReference type="EMBL" id="MFC0341178.1"/>
    </source>
</evidence>
<dbReference type="Pfam" id="PF15887">
    <property type="entry name" value="Peptidase_Mx"/>
    <property type="match status" value="1"/>
</dbReference>
<sequence>MQLFECQNCGQALYFENRSCERCGHRLGYVAAQQSLVALEPEGELWRPLNDPGARYRFCRNADHDVCNWLVAADAPEDFCEACRHNRMIPDLSDPDNLLRWRRLEDARHRLFYSLIQFGLPLATRAEHPEGLAFDMLSDPEDPDAPKVLTGHDAGLITINIAEADDAERESRREGMSELYRTLLGHFRHEVGHYYWDRLVRDSDPGTLARFRELFGDEREDYAQALQRHYDKGPRPDWRDSHISAYASSHPWEDFAETWAHYLHIVDTLGTASAYGLSLRPGVSQGEPTTPPCFDPYRAPDVEGLMAAWTPLTLAVNSLNRSMGQPDLYPFVLSPPVVTKLGFVHRLIRSAGEAAGRGAGGHATHHDQLAPA</sequence>